<proteinExistence type="predicted"/>
<name>A0A7G9YZ06_9EURY</name>
<feature type="transmembrane region" description="Helical" evidence="1">
    <location>
        <begin position="55"/>
        <end position="75"/>
    </location>
</feature>
<keyword evidence="1" id="KW-0472">Membrane</keyword>
<feature type="transmembrane region" description="Helical" evidence="1">
    <location>
        <begin position="188"/>
        <end position="210"/>
    </location>
</feature>
<dbReference type="EMBL" id="MT631535">
    <property type="protein sequence ID" value="QNO53240.1"/>
    <property type="molecule type" value="Genomic_DNA"/>
</dbReference>
<keyword evidence="1" id="KW-1133">Transmembrane helix</keyword>
<feature type="transmembrane region" description="Helical" evidence="1">
    <location>
        <begin position="159"/>
        <end position="182"/>
    </location>
</feature>
<accession>A0A7G9YZ06</accession>
<dbReference type="AlphaFoldDB" id="A0A7G9YZ06"/>
<feature type="transmembrane region" description="Helical" evidence="1">
    <location>
        <begin position="131"/>
        <end position="147"/>
    </location>
</feature>
<keyword evidence="1" id="KW-0812">Transmembrane</keyword>
<organism evidence="2">
    <name type="scientific">Candidatus Methanophagaceae archaeon ANME-1 ERB6</name>
    <dbReference type="NCBI Taxonomy" id="2759912"/>
    <lineage>
        <taxon>Archaea</taxon>
        <taxon>Methanobacteriati</taxon>
        <taxon>Methanobacteriota</taxon>
        <taxon>Stenosarchaea group</taxon>
        <taxon>Methanomicrobia</taxon>
        <taxon>Candidatus Methanophagales</taxon>
        <taxon>Candidatus Methanophagaceae</taxon>
    </lineage>
</organism>
<feature type="transmembrane region" description="Helical" evidence="1">
    <location>
        <begin position="87"/>
        <end position="111"/>
    </location>
</feature>
<sequence>MQINEYVNVFRMRVHESSKLITKELLKHAPFTSFGAVTGILILLLAIHLPSIASVSYTLFYVFHPIHVLLSALVTAGMYRLHGGKGWAVLLIGYTGSIGIATISDSIIPYAGEILLHLPNPGIHIGFIEKWWLVNPLAFIGIAIAYWRPTTKFPHAGHVLLSTWASAFHIIMALGTTVNWMVFVAIGLFLFLSVWVPCCLSDIIFPLLFVKTGKDNVQEL</sequence>
<feature type="transmembrane region" description="Helical" evidence="1">
    <location>
        <begin position="29"/>
        <end position="49"/>
    </location>
</feature>
<protein>
    <submittedName>
        <fullName evidence="2">Uncharacterized protein</fullName>
    </submittedName>
</protein>
<gene>
    <name evidence="2" type="ORF">BKBCGLBC_00001</name>
</gene>
<reference evidence="2" key="1">
    <citation type="submission" date="2020-06" db="EMBL/GenBank/DDBJ databases">
        <title>Unique genomic features of the anaerobic methanotrophic archaea.</title>
        <authorList>
            <person name="Chadwick G.L."/>
            <person name="Skennerton C.T."/>
            <person name="Laso-Perez R."/>
            <person name="Leu A.O."/>
            <person name="Speth D.R."/>
            <person name="Yu H."/>
            <person name="Morgan-Lang C."/>
            <person name="Hatzenpichler R."/>
            <person name="Goudeau D."/>
            <person name="Malmstrom R."/>
            <person name="Brazelton W.J."/>
            <person name="Woyke T."/>
            <person name="Hallam S.J."/>
            <person name="Tyson G.W."/>
            <person name="Wegener G."/>
            <person name="Boetius A."/>
            <person name="Orphan V."/>
        </authorList>
    </citation>
    <scope>NUCLEOTIDE SEQUENCE</scope>
</reference>
<evidence type="ECO:0000256" key="1">
    <source>
        <dbReference type="SAM" id="Phobius"/>
    </source>
</evidence>
<evidence type="ECO:0000313" key="2">
    <source>
        <dbReference type="EMBL" id="QNO53240.1"/>
    </source>
</evidence>